<dbReference type="PROSITE" id="PS51079">
    <property type="entry name" value="MBT"/>
    <property type="match status" value="4"/>
</dbReference>
<feature type="repeat" description="MBT" evidence="5">
    <location>
        <begin position="384"/>
        <end position="482"/>
    </location>
</feature>
<evidence type="ECO:0000256" key="5">
    <source>
        <dbReference type="PROSITE-ProRule" id="PRU00459"/>
    </source>
</evidence>
<keyword evidence="2" id="KW-0678">Repressor</keyword>
<protein>
    <recommendedName>
        <fullName evidence="6">SLED domain-containing protein</fullName>
    </recommendedName>
</protein>
<dbReference type="Gene3D" id="3.90.1150.190">
    <property type="entry name" value="SLED domain"/>
    <property type="match status" value="1"/>
</dbReference>
<dbReference type="GO" id="GO:0042393">
    <property type="term" value="F:histone binding"/>
    <property type="evidence" value="ECO:0007669"/>
    <property type="project" value="TreeGrafter"/>
</dbReference>
<dbReference type="Gene3D" id="2.30.30.140">
    <property type="match status" value="4"/>
</dbReference>
<comment type="subcellular location">
    <subcellularLocation>
        <location evidence="1">Nucleus</location>
    </subcellularLocation>
</comment>
<proteinExistence type="predicted"/>
<name>A0AAN8ZZJ4_HALRR</name>
<dbReference type="InterPro" id="IPR038348">
    <property type="entry name" value="SLED_sf"/>
</dbReference>
<evidence type="ECO:0000256" key="3">
    <source>
        <dbReference type="ARBA" id="ARBA00022737"/>
    </source>
</evidence>
<evidence type="ECO:0000259" key="6">
    <source>
        <dbReference type="Pfam" id="PF12140"/>
    </source>
</evidence>
<dbReference type="Proteomes" id="UP001381693">
    <property type="component" value="Unassembled WGS sequence"/>
</dbReference>
<dbReference type="CDD" id="cd20095">
    <property type="entry name" value="MBT_SFMBT_rpt3"/>
    <property type="match status" value="1"/>
</dbReference>
<keyword evidence="4" id="KW-0539">Nucleus</keyword>
<reference evidence="7 8" key="1">
    <citation type="submission" date="2023-11" db="EMBL/GenBank/DDBJ databases">
        <title>Halocaridina rubra genome assembly.</title>
        <authorList>
            <person name="Smith C."/>
        </authorList>
    </citation>
    <scope>NUCLEOTIDE SEQUENCE [LARGE SCALE GENOMIC DNA]</scope>
    <source>
        <strain evidence="7">EP-1</strain>
        <tissue evidence="7">Whole</tissue>
    </source>
</reference>
<evidence type="ECO:0000313" key="7">
    <source>
        <dbReference type="EMBL" id="KAK7055031.1"/>
    </source>
</evidence>
<dbReference type="AlphaFoldDB" id="A0AAN8ZZJ4"/>
<dbReference type="InterPro" id="IPR050548">
    <property type="entry name" value="PcG_chromatin_remod_factors"/>
</dbReference>
<dbReference type="CDD" id="cd20094">
    <property type="entry name" value="MBT_SFMBT_rpt2"/>
    <property type="match status" value="1"/>
</dbReference>
<dbReference type="GO" id="GO:0045892">
    <property type="term" value="P:negative regulation of DNA-templated transcription"/>
    <property type="evidence" value="ECO:0007669"/>
    <property type="project" value="TreeGrafter"/>
</dbReference>
<dbReference type="Pfam" id="PF02820">
    <property type="entry name" value="MBT"/>
    <property type="match status" value="4"/>
</dbReference>
<dbReference type="PANTHER" id="PTHR12247:SF129">
    <property type="entry name" value="SOP-2-RELATED PROTEIN 3"/>
    <property type="match status" value="1"/>
</dbReference>
<feature type="non-terminal residue" evidence="7">
    <location>
        <position position="714"/>
    </location>
</feature>
<dbReference type="InterPro" id="IPR021987">
    <property type="entry name" value="SLED"/>
</dbReference>
<evidence type="ECO:0000313" key="8">
    <source>
        <dbReference type="Proteomes" id="UP001381693"/>
    </source>
</evidence>
<feature type="repeat" description="MBT" evidence="5">
    <location>
        <begin position="159"/>
        <end position="260"/>
    </location>
</feature>
<organism evidence="7 8">
    <name type="scientific">Halocaridina rubra</name>
    <name type="common">Hawaiian red shrimp</name>
    <dbReference type="NCBI Taxonomy" id="373956"/>
    <lineage>
        <taxon>Eukaryota</taxon>
        <taxon>Metazoa</taxon>
        <taxon>Ecdysozoa</taxon>
        <taxon>Arthropoda</taxon>
        <taxon>Crustacea</taxon>
        <taxon>Multicrustacea</taxon>
        <taxon>Malacostraca</taxon>
        <taxon>Eumalacostraca</taxon>
        <taxon>Eucarida</taxon>
        <taxon>Decapoda</taxon>
        <taxon>Pleocyemata</taxon>
        <taxon>Caridea</taxon>
        <taxon>Atyoidea</taxon>
        <taxon>Atyidae</taxon>
        <taxon>Halocaridina</taxon>
    </lineage>
</organism>
<accession>A0AAN8ZZJ4</accession>
<dbReference type="Pfam" id="PF12140">
    <property type="entry name" value="SLED"/>
    <property type="match status" value="1"/>
</dbReference>
<gene>
    <name evidence="7" type="ORF">SK128_027429</name>
</gene>
<comment type="caution">
    <text evidence="7">The sequence shown here is derived from an EMBL/GenBank/DDBJ whole genome shotgun (WGS) entry which is preliminary data.</text>
</comment>
<sequence>MENEEEQPVVATHQTMETDVEKLAKVEEKRDVVTDNHICDEEFAWEEYLEEIQAEAAPPSAFPHVEKSLESGIEENQLIEVVHYTDGDQPSGYWVAKIITVCGPLLRLRYLFPVAINVETWVEVSSGCLHPLGWGSQHSVPLSIPPEVPKELQNESFLTNAKKIAEDAEAQNHSVPEEAFDGNGYTAVDRIRLGMKVEVLYDDKPFCGWVATVLDNVGGRLHLQFDTPDCSGETFWLFYLSHRLRPIDWIYQKGSPWKYKNPTLSTFYEEAEWSALLEMSRDDARHSSLPKSLLSTSLEPDTHSFKVGMLLEAVHPFKPFSIELGIITKVTDDKYFEITMQPLNGESVSWLTSSNDPLILPTGFCKEHGLKLAPPNDWNENRDFNAEDYAKYLNLSIADSGLFREHNACGVKAFEVDHRLECVHPINTDQICFASVIKICGHLLVLKLDSESDFLPIFRSAMSQDIFPMGWCHANNYSLQLPIHFCEKVKSVESSMPVEDPQEQSRESPATIGALSLSGSQLSMWCPRLYINYCCHTGPYLSKSKVAKQSQSVGPGSVELVLREVLAMTINAAYIPTRALRELERSVKENPNIPPSWHPLVFKAKFRRYNATATIPIATIASDISDFLNLICHVLQCCPNLWSTTSTGENCPFLCNGSQICMQANPASYFRGRGRIAHCRGARGGLIYRRKRGGRKRLYVPIRTNRLLQPKSLV</sequence>
<dbReference type="GO" id="GO:0003682">
    <property type="term" value="F:chromatin binding"/>
    <property type="evidence" value="ECO:0007669"/>
    <property type="project" value="TreeGrafter"/>
</dbReference>
<dbReference type="InterPro" id="IPR004092">
    <property type="entry name" value="Mbt"/>
</dbReference>
<dbReference type="GO" id="GO:0005634">
    <property type="term" value="C:nucleus"/>
    <property type="evidence" value="ECO:0007669"/>
    <property type="project" value="UniProtKB-SubCell"/>
</dbReference>
<evidence type="ECO:0000256" key="4">
    <source>
        <dbReference type="ARBA" id="ARBA00023242"/>
    </source>
</evidence>
<dbReference type="SMART" id="SM00561">
    <property type="entry name" value="MBT"/>
    <property type="match status" value="4"/>
</dbReference>
<evidence type="ECO:0000256" key="1">
    <source>
        <dbReference type="ARBA" id="ARBA00004123"/>
    </source>
</evidence>
<feature type="domain" description="SLED" evidence="6">
    <location>
        <begin position="526"/>
        <end position="644"/>
    </location>
</feature>
<dbReference type="PANTHER" id="PTHR12247">
    <property type="entry name" value="POLYCOMB GROUP PROTEIN"/>
    <property type="match status" value="1"/>
</dbReference>
<feature type="repeat" description="MBT" evidence="5">
    <location>
        <begin position="43"/>
        <end position="145"/>
    </location>
</feature>
<dbReference type="SUPFAM" id="SSF63748">
    <property type="entry name" value="Tudor/PWWP/MBT"/>
    <property type="match status" value="4"/>
</dbReference>
<dbReference type="EMBL" id="JAXCGZ010021263">
    <property type="protein sequence ID" value="KAK7055031.1"/>
    <property type="molecule type" value="Genomic_DNA"/>
</dbReference>
<keyword evidence="8" id="KW-1185">Reference proteome</keyword>
<keyword evidence="3" id="KW-0677">Repeat</keyword>
<feature type="repeat" description="MBT" evidence="5">
    <location>
        <begin position="271"/>
        <end position="375"/>
    </location>
</feature>
<evidence type="ECO:0000256" key="2">
    <source>
        <dbReference type="ARBA" id="ARBA00022491"/>
    </source>
</evidence>